<keyword evidence="3" id="KW-1185">Reference proteome</keyword>
<evidence type="ECO:0000313" key="2">
    <source>
        <dbReference type="EMBL" id="TNN81259.1"/>
    </source>
</evidence>
<evidence type="ECO:0000256" key="1">
    <source>
        <dbReference type="SAM" id="MobiDB-lite"/>
    </source>
</evidence>
<dbReference type="EMBL" id="SRLO01000048">
    <property type="protein sequence ID" value="TNN81259.1"/>
    <property type="molecule type" value="Genomic_DNA"/>
</dbReference>
<reference evidence="2 3" key="1">
    <citation type="submission" date="2019-03" db="EMBL/GenBank/DDBJ databases">
        <title>First draft genome of Liparis tanakae, snailfish: a comprehensive survey of snailfish specific genes.</title>
        <authorList>
            <person name="Kim W."/>
            <person name="Song I."/>
            <person name="Jeong J.-H."/>
            <person name="Kim D."/>
            <person name="Kim S."/>
            <person name="Ryu S."/>
            <person name="Song J.Y."/>
            <person name="Lee S.K."/>
        </authorList>
    </citation>
    <scope>NUCLEOTIDE SEQUENCE [LARGE SCALE GENOMIC DNA]</scope>
    <source>
        <tissue evidence="2">Muscle</tissue>
    </source>
</reference>
<accession>A0A4Z2ITC4</accession>
<evidence type="ECO:0000313" key="3">
    <source>
        <dbReference type="Proteomes" id="UP000314294"/>
    </source>
</evidence>
<dbReference type="AlphaFoldDB" id="A0A4Z2ITC4"/>
<proteinExistence type="predicted"/>
<dbReference type="Proteomes" id="UP000314294">
    <property type="component" value="Unassembled WGS sequence"/>
</dbReference>
<feature type="region of interest" description="Disordered" evidence="1">
    <location>
        <begin position="48"/>
        <end position="98"/>
    </location>
</feature>
<comment type="caution">
    <text evidence="2">The sequence shown here is derived from an EMBL/GenBank/DDBJ whole genome shotgun (WGS) entry which is preliminary data.</text>
</comment>
<gene>
    <name evidence="2" type="ORF">EYF80_008593</name>
</gene>
<organism evidence="2 3">
    <name type="scientific">Liparis tanakae</name>
    <name type="common">Tanaka's snailfish</name>
    <dbReference type="NCBI Taxonomy" id="230148"/>
    <lineage>
        <taxon>Eukaryota</taxon>
        <taxon>Metazoa</taxon>
        <taxon>Chordata</taxon>
        <taxon>Craniata</taxon>
        <taxon>Vertebrata</taxon>
        <taxon>Euteleostomi</taxon>
        <taxon>Actinopterygii</taxon>
        <taxon>Neopterygii</taxon>
        <taxon>Teleostei</taxon>
        <taxon>Neoteleostei</taxon>
        <taxon>Acanthomorphata</taxon>
        <taxon>Eupercaria</taxon>
        <taxon>Perciformes</taxon>
        <taxon>Cottioidei</taxon>
        <taxon>Cottales</taxon>
        <taxon>Liparidae</taxon>
        <taxon>Liparis</taxon>
    </lineage>
</organism>
<sequence length="156" mass="17832">MRYKSRGCQVTEYRCLRTSRTDRLELDREASPFPADTGALQREGWKKTIANRQPSGEKADIKAPLDFTGWQGGARRDMGKSFPETKSPQSHIPEKQQETSHMHSLLWDEAIVTTLLSKGWSLGVLFLVRPDIMLISLIRLSSNRNTDSFSWRATQH</sequence>
<name>A0A4Z2ITC4_9TELE</name>
<protein>
    <submittedName>
        <fullName evidence="2">Uncharacterized protein</fullName>
    </submittedName>
</protein>